<keyword evidence="2" id="KW-0472">Membrane</keyword>
<keyword evidence="4" id="KW-0449">Lipoprotein</keyword>
<dbReference type="RefSeq" id="WP_184262855.1">
    <property type="nucleotide sequence ID" value="NZ_JACIIX010000004.1"/>
</dbReference>
<gene>
    <name evidence="4" type="ORF">FHS48_001471</name>
</gene>
<evidence type="ECO:0000256" key="1">
    <source>
        <dbReference type="ARBA" id="ARBA00022729"/>
    </source>
</evidence>
<accession>A0A7X0DLK2</accession>
<protein>
    <submittedName>
        <fullName evidence="4">Outer membrane protein assembly factor BamE (Lipoprotein component of BamABCDE complex)</fullName>
    </submittedName>
</protein>
<sequence>MTAIPALMACGILLAACSPEVRTHGAMPPKSALSQIEPGKSTRADIAQVLGTPSTTSMFDNGEVWYYIGSRHQQVSFHANEELERQVIIFTFDKSGVMDEMKTLDKNSGKEITLVSRKTPSAGHELTIMEQFLGNIGRFNSGGQGSK</sequence>
<feature type="domain" description="Outer membrane protein assembly factor BamE" evidence="3">
    <location>
        <begin position="25"/>
        <end position="99"/>
    </location>
</feature>
<dbReference type="Gene3D" id="3.30.1450.10">
    <property type="match status" value="1"/>
</dbReference>
<dbReference type="InterPro" id="IPR007450">
    <property type="entry name" value="BamE_dom"/>
</dbReference>
<name>A0A7X0DLK2_NOVIT</name>
<comment type="caution">
    <text evidence="4">The sequence shown here is derived from an EMBL/GenBank/DDBJ whole genome shotgun (WGS) entry which is preliminary data.</text>
</comment>
<dbReference type="InterPro" id="IPR037873">
    <property type="entry name" value="BamE-like"/>
</dbReference>
<organism evidence="4 5">
    <name type="scientific">Novispirillum itersonii</name>
    <name type="common">Aquaspirillum itersonii</name>
    <dbReference type="NCBI Taxonomy" id="189"/>
    <lineage>
        <taxon>Bacteria</taxon>
        <taxon>Pseudomonadati</taxon>
        <taxon>Pseudomonadota</taxon>
        <taxon>Alphaproteobacteria</taxon>
        <taxon>Rhodospirillales</taxon>
        <taxon>Novispirillaceae</taxon>
        <taxon>Novispirillum</taxon>
    </lineage>
</organism>
<proteinExistence type="predicted"/>
<keyword evidence="1" id="KW-0732">Signal</keyword>
<dbReference type="EMBL" id="JACIIX010000004">
    <property type="protein sequence ID" value="MBB6210061.1"/>
    <property type="molecule type" value="Genomic_DNA"/>
</dbReference>
<dbReference type="GO" id="GO:0019867">
    <property type="term" value="C:outer membrane"/>
    <property type="evidence" value="ECO:0007669"/>
    <property type="project" value="InterPro"/>
</dbReference>
<dbReference type="Proteomes" id="UP000544872">
    <property type="component" value="Unassembled WGS sequence"/>
</dbReference>
<evidence type="ECO:0000313" key="4">
    <source>
        <dbReference type="EMBL" id="MBB6210061.1"/>
    </source>
</evidence>
<evidence type="ECO:0000259" key="3">
    <source>
        <dbReference type="Pfam" id="PF04355"/>
    </source>
</evidence>
<reference evidence="4 5" key="1">
    <citation type="submission" date="2020-08" db="EMBL/GenBank/DDBJ databases">
        <title>Genomic Encyclopedia of Type Strains, Phase IV (KMG-IV): sequencing the most valuable type-strain genomes for metagenomic binning, comparative biology and taxonomic classification.</title>
        <authorList>
            <person name="Goeker M."/>
        </authorList>
    </citation>
    <scope>NUCLEOTIDE SEQUENCE [LARGE SCALE GENOMIC DNA]</scope>
    <source>
        <strain evidence="4 5">DSM 11590</strain>
    </source>
</reference>
<keyword evidence="5" id="KW-1185">Reference proteome</keyword>
<evidence type="ECO:0000256" key="2">
    <source>
        <dbReference type="ARBA" id="ARBA00023136"/>
    </source>
</evidence>
<dbReference type="AlphaFoldDB" id="A0A7X0DLK2"/>
<evidence type="ECO:0000313" key="5">
    <source>
        <dbReference type="Proteomes" id="UP000544872"/>
    </source>
</evidence>
<dbReference type="Pfam" id="PF04355">
    <property type="entry name" value="BamE"/>
    <property type="match status" value="1"/>
</dbReference>